<protein>
    <submittedName>
        <fullName evidence="5">DUF4352 domain-containing protein</fullName>
    </submittedName>
</protein>
<name>A0A923L6H0_9BACI</name>
<dbReference type="InterPro" id="IPR029050">
    <property type="entry name" value="Immunoprotect_excell_Ig-like"/>
</dbReference>
<dbReference type="Gene3D" id="2.60.40.1240">
    <property type="match status" value="1"/>
</dbReference>
<comment type="caution">
    <text evidence="5">The sequence shown here is derived from an EMBL/GenBank/DDBJ whole genome shotgun (WGS) entry which is preliminary data.</text>
</comment>
<dbReference type="Proteomes" id="UP000637359">
    <property type="component" value="Unassembled WGS sequence"/>
</dbReference>
<evidence type="ECO:0000259" key="4">
    <source>
        <dbReference type="Pfam" id="PF11611"/>
    </source>
</evidence>
<dbReference type="InterPro" id="IPR029051">
    <property type="entry name" value="DUF4352"/>
</dbReference>
<dbReference type="EMBL" id="JACOOL010000007">
    <property type="protein sequence ID" value="MBC5637336.1"/>
    <property type="molecule type" value="Genomic_DNA"/>
</dbReference>
<organism evidence="5 6">
    <name type="scientific">Ornithinibacillus hominis</name>
    <dbReference type="NCBI Taxonomy" id="2763055"/>
    <lineage>
        <taxon>Bacteria</taxon>
        <taxon>Bacillati</taxon>
        <taxon>Bacillota</taxon>
        <taxon>Bacilli</taxon>
        <taxon>Bacillales</taxon>
        <taxon>Bacillaceae</taxon>
        <taxon>Ornithinibacillus</taxon>
    </lineage>
</organism>
<feature type="chain" id="PRO_5037462175" evidence="3">
    <location>
        <begin position="23"/>
        <end position="215"/>
    </location>
</feature>
<proteinExistence type="predicted"/>
<sequence length="215" mass="23755">MKKMITLIMLTFVMMICLVACGDDDTQDVDKNNEQEESNLEGEGQKDDDIDEKSETTDDEETSNVGFDVESDDQLDLGIGDTGTFDTTLGTYEVTLVSAKLEDNIDGASSELDRFILLDLTVKNTSDEEQKVEDLLHSLEVTDYLDGSGFSDASEHFDSIEKMSGVIAPGEEMSGQFVTFVYDADEYYFRKDPGNVAAGSSNQVIWLIKASEIEN</sequence>
<gene>
    <name evidence="5" type="ORF">H8S33_11020</name>
</gene>
<evidence type="ECO:0000256" key="1">
    <source>
        <dbReference type="ARBA" id="ARBA00022729"/>
    </source>
</evidence>
<dbReference type="Pfam" id="PF11611">
    <property type="entry name" value="DUF4352"/>
    <property type="match status" value="1"/>
</dbReference>
<feature type="domain" description="DUF4352" evidence="4">
    <location>
        <begin position="92"/>
        <end position="185"/>
    </location>
</feature>
<keyword evidence="6" id="KW-1185">Reference proteome</keyword>
<evidence type="ECO:0000313" key="6">
    <source>
        <dbReference type="Proteomes" id="UP000637359"/>
    </source>
</evidence>
<evidence type="ECO:0000256" key="3">
    <source>
        <dbReference type="SAM" id="SignalP"/>
    </source>
</evidence>
<keyword evidence="1 3" id="KW-0732">Signal</keyword>
<accession>A0A923L6H0</accession>
<evidence type="ECO:0000313" key="5">
    <source>
        <dbReference type="EMBL" id="MBC5637336.1"/>
    </source>
</evidence>
<feature type="region of interest" description="Disordered" evidence="2">
    <location>
        <begin position="28"/>
        <end position="73"/>
    </location>
</feature>
<feature type="signal peptide" evidence="3">
    <location>
        <begin position="1"/>
        <end position="22"/>
    </location>
</feature>
<reference evidence="5" key="1">
    <citation type="submission" date="2020-08" db="EMBL/GenBank/DDBJ databases">
        <title>Genome public.</title>
        <authorList>
            <person name="Liu C."/>
            <person name="Sun Q."/>
        </authorList>
    </citation>
    <scope>NUCLEOTIDE SEQUENCE</scope>
    <source>
        <strain evidence="5">BX22</strain>
    </source>
</reference>
<evidence type="ECO:0000256" key="2">
    <source>
        <dbReference type="SAM" id="MobiDB-lite"/>
    </source>
</evidence>
<dbReference type="AlphaFoldDB" id="A0A923L6H0"/>
<feature type="compositionally biased region" description="Acidic residues" evidence="2">
    <location>
        <begin position="35"/>
        <end position="62"/>
    </location>
</feature>
<dbReference type="RefSeq" id="WP_186870046.1">
    <property type="nucleotide sequence ID" value="NZ_JACOOL010000007.1"/>
</dbReference>